<dbReference type="GO" id="GO:0012505">
    <property type="term" value="C:endomembrane system"/>
    <property type="evidence" value="ECO:0007669"/>
    <property type="project" value="UniProtKB-SubCell"/>
</dbReference>
<dbReference type="EMBL" id="CP064795">
    <property type="protein sequence ID" value="QPG04554.1"/>
    <property type="molecule type" value="Genomic_DNA"/>
</dbReference>
<feature type="transmembrane region" description="Helical" evidence="7">
    <location>
        <begin position="41"/>
        <end position="63"/>
    </location>
</feature>
<evidence type="ECO:0000256" key="1">
    <source>
        <dbReference type="ARBA" id="ARBA00004127"/>
    </source>
</evidence>
<reference evidence="9 10" key="1">
    <citation type="submission" date="2020-11" db="EMBL/GenBank/DDBJ databases">
        <title>Complete genome sequence for Salinimonas sp. strain G2-b.</title>
        <authorList>
            <person name="Park S.-J."/>
        </authorList>
    </citation>
    <scope>NUCLEOTIDE SEQUENCE [LARGE SCALE GENOMIC DNA]</scope>
    <source>
        <strain evidence="9 10">G2-b</strain>
    </source>
</reference>
<keyword evidence="3 7" id="KW-1133">Transmembrane helix</keyword>
<evidence type="ECO:0000313" key="10">
    <source>
        <dbReference type="Proteomes" id="UP000595095"/>
    </source>
</evidence>
<evidence type="ECO:0000256" key="6">
    <source>
        <dbReference type="ARBA" id="ARBA00023136"/>
    </source>
</evidence>
<dbReference type="InterPro" id="IPR051689">
    <property type="entry name" value="Sterol_desaturase/TMEM195"/>
</dbReference>
<gene>
    <name evidence="9" type="ORF">IT774_09905</name>
</gene>
<comment type="subcellular location">
    <subcellularLocation>
        <location evidence="1">Endomembrane system</location>
        <topology evidence="1">Multi-pass membrane protein</topology>
    </subcellularLocation>
</comment>
<sequence>MSVEIILLALSPVFLLFVVLEFILFRQYYDVTDSLANTALALLHQGADALALLLLMPFFYWLYQYRLFDIEVSALTIFAAFVLQDFLYYWFHRASHHVHWLWAAHVVHHSSQKMNFTTAFRQSLMYPVAGMWLFWMPMLLVGFSPVVVISVVALNLAYQFFVHTQAVNKLGFLEHLFNTPSNHRVHHAINSGYLDKNFGGVLIIWDKLFGTYTPERHSSPCRYGIVGQIHSHNPLVITFHQWRHLWVSVIRAKGINARLKVLLGYPTSSHQQMSDSD</sequence>
<dbReference type="GO" id="GO:0050479">
    <property type="term" value="F:glyceryl-ether monooxygenase activity"/>
    <property type="evidence" value="ECO:0007669"/>
    <property type="project" value="TreeGrafter"/>
</dbReference>
<dbReference type="GO" id="GO:0006643">
    <property type="term" value="P:membrane lipid metabolic process"/>
    <property type="evidence" value="ECO:0007669"/>
    <property type="project" value="TreeGrafter"/>
</dbReference>
<dbReference type="RefSeq" id="WP_195809648.1">
    <property type="nucleotide sequence ID" value="NZ_CP064795.1"/>
</dbReference>
<dbReference type="GO" id="GO:0016020">
    <property type="term" value="C:membrane"/>
    <property type="evidence" value="ECO:0007669"/>
    <property type="project" value="GOC"/>
</dbReference>
<dbReference type="GO" id="GO:0008610">
    <property type="term" value="P:lipid biosynthetic process"/>
    <property type="evidence" value="ECO:0007669"/>
    <property type="project" value="InterPro"/>
</dbReference>
<dbReference type="PANTHER" id="PTHR21624:SF1">
    <property type="entry name" value="ALKYLGLYCEROL MONOOXYGENASE"/>
    <property type="match status" value="1"/>
</dbReference>
<organism evidence="9 10">
    <name type="scientific">Salinimonas marina</name>
    <dbReference type="NCBI Taxonomy" id="2785918"/>
    <lineage>
        <taxon>Bacteria</taxon>
        <taxon>Pseudomonadati</taxon>
        <taxon>Pseudomonadota</taxon>
        <taxon>Gammaproteobacteria</taxon>
        <taxon>Alteromonadales</taxon>
        <taxon>Alteromonadaceae</taxon>
        <taxon>Alteromonas/Salinimonas group</taxon>
        <taxon>Salinimonas</taxon>
    </lineage>
</organism>
<dbReference type="PANTHER" id="PTHR21624">
    <property type="entry name" value="STEROL DESATURASE-RELATED PROTEIN"/>
    <property type="match status" value="1"/>
</dbReference>
<evidence type="ECO:0000256" key="2">
    <source>
        <dbReference type="ARBA" id="ARBA00022692"/>
    </source>
</evidence>
<protein>
    <submittedName>
        <fullName evidence="9">Sterol desaturase family protein</fullName>
    </submittedName>
</protein>
<dbReference type="InterPro" id="IPR006694">
    <property type="entry name" value="Fatty_acid_hydroxylase"/>
</dbReference>
<dbReference type="KEGG" id="smaa:IT774_09905"/>
<dbReference type="AlphaFoldDB" id="A0A7S9DV87"/>
<feature type="domain" description="Fatty acid hydroxylase" evidence="8">
    <location>
        <begin position="78"/>
        <end position="211"/>
    </location>
</feature>
<keyword evidence="4" id="KW-0560">Oxidoreductase</keyword>
<dbReference type="GO" id="GO:0005506">
    <property type="term" value="F:iron ion binding"/>
    <property type="evidence" value="ECO:0007669"/>
    <property type="project" value="InterPro"/>
</dbReference>
<keyword evidence="5" id="KW-0443">Lipid metabolism</keyword>
<evidence type="ECO:0000256" key="4">
    <source>
        <dbReference type="ARBA" id="ARBA00023002"/>
    </source>
</evidence>
<evidence type="ECO:0000256" key="3">
    <source>
        <dbReference type="ARBA" id="ARBA00022989"/>
    </source>
</evidence>
<keyword evidence="2 7" id="KW-0812">Transmembrane</keyword>
<keyword evidence="6 7" id="KW-0472">Membrane</keyword>
<keyword evidence="10" id="KW-1185">Reference proteome</keyword>
<evidence type="ECO:0000313" key="9">
    <source>
        <dbReference type="EMBL" id="QPG04554.1"/>
    </source>
</evidence>
<proteinExistence type="predicted"/>
<evidence type="ECO:0000259" key="8">
    <source>
        <dbReference type="Pfam" id="PF04116"/>
    </source>
</evidence>
<name>A0A7S9DV87_9ALTE</name>
<evidence type="ECO:0000256" key="7">
    <source>
        <dbReference type="SAM" id="Phobius"/>
    </source>
</evidence>
<accession>A0A7S9DV87</accession>
<feature type="transmembrane region" description="Helical" evidence="7">
    <location>
        <begin position="7"/>
        <end position="29"/>
    </location>
</feature>
<feature type="transmembrane region" description="Helical" evidence="7">
    <location>
        <begin position="70"/>
        <end position="91"/>
    </location>
</feature>
<evidence type="ECO:0000256" key="5">
    <source>
        <dbReference type="ARBA" id="ARBA00023098"/>
    </source>
</evidence>
<dbReference type="Proteomes" id="UP000595095">
    <property type="component" value="Chromosome"/>
</dbReference>
<feature type="transmembrane region" description="Helical" evidence="7">
    <location>
        <begin position="132"/>
        <end position="158"/>
    </location>
</feature>
<dbReference type="Pfam" id="PF04116">
    <property type="entry name" value="FA_hydroxylase"/>
    <property type="match status" value="1"/>
</dbReference>